<feature type="transmembrane region" description="Helical" evidence="1">
    <location>
        <begin position="118"/>
        <end position="141"/>
    </location>
</feature>
<keyword evidence="4" id="KW-1185">Reference proteome</keyword>
<feature type="transmembrane region" description="Helical" evidence="1">
    <location>
        <begin position="21"/>
        <end position="45"/>
    </location>
</feature>
<feature type="transmembrane region" description="Helical" evidence="1">
    <location>
        <begin position="179"/>
        <end position="200"/>
    </location>
</feature>
<dbReference type="PANTHER" id="PTHR23011">
    <property type="entry name" value="CYCLIC NUCLEOTIDE-BINDING DOMAIN CONTAINING PROTEIN"/>
    <property type="match status" value="1"/>
</dbReference>
<accession>A0A0W0VTD8</accession>
<feature type="transmembrane region" description="Helical" evidence="1">
    <location>
        <begin position="91"/>
        <end position="112"/>
    </location>
</feature>
<organism evidence="3 4">
    <name type="scientific">Legionella londiniensis</name>
    <dbReference type="NCBI Taxonomy" id="45068"/>
    <lineage>
        <taxon>Bacteria</taxon>
        <taxon>Pseudomonadati</taxon>
        <taxon>Pseudomonadota</taxon>
        <taxon>Gammaproteobacteria</taxon>
        <taxon>Legionellales</taxon>
        <taxon>Legionellaceae</taxon>
        <taxon>Legionella</taxon>
    </lineage>
</organism>
<feature type="transmembrane region" description="Helical" evidence="1">
    <location>
        <begin position="291"/>
        <end position="310"/>
    </location>
</feature>
<dbReference type="InterPro" id="IPR018490">
    <property type="entry name" value="cNMP-bd_dom_sf"/>
</dbReference>
<dbReference type="PATRIC" id="fig|45068.5.peg.145"/>
<sequence length="1014" mass="115720">MKDWSARLIPKVLSGDKKLQNNFFLSILLSIIPAAFAIGTTVFNYSIFLSIYPSSWIPYWMLGEGFTIFILGNIFSLYTPKNFKKYIQANFLAISLILILILLLNWSTWYWAPFISILLLRACSSLLGAIIWSFISTLFFYRQYKAIFNRFTITASLSSIIAPLLYAGITSVLNVSVLPLLFLIFLVIAFFLTSFTAQIIDTEPSGENHKKTVSSSPIRYPLFRVLVIIFILFSTIFQAAEFLFRKQLEMNFADKEQIGTFVSLFMLLGNAGSLGTQFIASSVFSRVKFHIILQFIFSLILIAGIIYWITPALWPAVILCGIGIVFDYGWLSMIYKNIINIFPPLIIIKSQIFIKSYCNPLSSLIAAFFALLSTQSTIIINYFPIFFIVLSIIGIILSIQLFKRYSLTLKEMIMTSGFSFAMQDEKEKEYIKNLILTTINKPSAGSMEIALVTPRLFETPPSSLYKILADNSKKELHNIVIKVLDQYPSTILDSNKLIELYQKADLNQETQDLLYKLLSNVHSGILIKDAKARLEENPTAKNALLILLKHGDISDYIFAINLTKKFADSTSAKNRIIAAKLLSSLGPGRLYDIKEKLLTDKEPLVRITAFHHLPAQDVVDMLPILGKFLNHNTIKILHQRFEIAELLPLANQLMDLYYKNPHEYSESAQNFIVPLPDQGVEPFIIEFLKEKNTYLRTIIARQLLERKKSVTFSKKLCESLLDAMHFEVKLIQQYQLLMALESLRQLKPLLHNRIYYAKERFLYWYAAYHVNTANISSNIPRINPFHVTPDNKNIQDKGIEFLTTHENKLLVCKLIEKAFDDTVNLNVAEQDWQSILLDDPWLVNCLSQHPIGDMADMNLLQRTIALQQTDFFESLPDEVLYELGQSCEILDCAPEQIIITEGEEGDSLYVLVQGEILIYKNNELLATLKPFNCFGEMALFGANKRTSTAIAKDRAMLLVLNKADFFTITNAFPQILQNITRIISQRFQEQIAMLESKIQALETMNRKAGNSFTI</sequence>
<dbReference type="SUPFAM" id="SSF51206">
    <property type="entry name" value="cAMP-binding domain-like"/>
    <property type="match status" value="1"/>
</dbReference>
<evidence type="ECO:0000259" key="2">
    <source>
        <dbReference type="PROSITE" id="PS50042"/>
    </source>
</evidence>
<dbReference type="RefSeq" id="WP_058528151.1">
    <property type="nucleotide sequence ID" value="NZ_CAAAHZ010000005.1"/>
</dbReference>
<feature type="transmembrane region" description="Helical" evidence="1">
    <location>
        <begin position="221"/>
        <end position="240"/>
    </location>
</feature>
<evidence type="ECO:0000313" key="3">
    <source>
        <dbReference type="EMBL" id="KTD23253.1"/>
    </source>
</evidence>
<feature type="transmembrane region" description="Helical" evidence="1">
    <location>
        <begin position="153"/>
        <end position="173"/>
    </location>
</feature>
<dbReference type="OrthoDB" id="5653685at2"/>
<feature type="transmembrane region" description="Helical" evidence="1">
    <location>
        <begin position="57"/>
        <end position="79"/>
    </location>
</feature>
<dbReference type="SMART" id="SM00100">
    <property type="entry name" value="cNMP"/>
    <property type="match status" value="1"/>
</dbReference>
<evidence type="ECO:0000313" key="4">
    <source>
        <dbReference type="Proteomes" id="UP000054997"/>
    </source>
</evidence>
<reference evidence="3 4" key="1">
    <citation type="submission" date="2015-11" db="EMBL/GenBank/DDBJ databases">
        <title>Genomic analysis of 38 Legionella species identifies large and diverse effector repertoires.</title>
        <authorList>
            <person name="Burstein D."/>
            <person name="Amaro F."/>
            <person name="Zusman T."/>
            <person name="Lifshitz Z."/>
            <person name="Cohen O."/>
            <person name="Gilbert J.A."/>
            <person name="Pupko T."/>
            <person name="Shuman H.A."/>
            <person name="Segal G."/>
        </authorList>
    </citation>
    <scope>NUCLEOTIDE SEQUENCE [LARGE SCALE GENOMIC DNA]</scope>
    <source>
        <strain evidence="3 4">ATCC 49505</strain>
    </source>
</reference>
<dbReference type="STRING" id="45068.Llon_0138"/>
<keyword evidence="1" id="KW-1133">Transmembrane helix</keyword>
<name>A0A0W0VTD8_9GAMM</name>
<dbReference type="CDD" id="cd06174">
    <property type="entry name" value="MFS"/>
    <property type="match status" value="1"/>
</dbReference>
<dbReference type="EMBL" id="LNYK01000001">
    <property type="protein sequence ID" value="KTD23253.1"/>
    <property type="molecule type" value="Genomic_DNA"/>
</dbReference>
<dbReference type="Gene3D" id="2.60.120.10">
    <property type="entry name" value="Jelly Rolls"/>
    <property type="match status" value="1"/>
</dbReference>
<dbReference type="SUPFAM" id="SSF48371">
    <property type="entry name" value="ARM repeat"/>
    <property type="match status" value="1"/>
</dbReference>
<dbReference type="InterPro" id="IPR036259">
    <property type="entry name" value="MFS_trans_sf"/>
</dbReference>
<dbReference type="PROSITE" id="PS50042">
    <property type="entry name" value="CNMP_BINDING_3"/>
    <property type="match status" value="1"/>
</dbReference>
<evidence type="ECO:0000256" key="1">
    <source>
        <dbReference type="SAM" id="Phobius"/>
    </source>
</evidence>
<dbReference type="InterPro" id="IPR000595">
    <property type="entry name" value="cNMP-bd_dom"/>
</dbReference>
<protein>
    <submittedName>
        <fullName evidence="3">Cyclic nucleotide-binding protein</fullName>
    </submittedName>
</protein>
<dbReference type="InterPro" id="IPR018488">
    <property type="entry name" value="cNMP-bd_CS"/>
</dbReference>
<keyword evidence="1" id="KW-0472">Membrane</keyword>
<dbReference type="PANTHER" id="PTHR23011:SF28">
    <property type="entry name" value="CYCLIC NUCLEOTIDE-BINDING DOMAIN CONTAINING PROTEIN"/>
    <property type="match status" value="1"/>
</dbReference>
<dbReference type="Pfam" id="PF00027">
    <property type="entry name" value="cNMP_binding"/>
    <property type="match status" value="1"/>
</dbReference>
<keyword evidence="1" id="KW-0812">Transmembrane</keyword>
<feature type="transmembrane region" description="Helical" evidence="1">
    <location>
        <begin position="379"/>
        <end position="402"/>
    </location>
</feature>
<dbReference type="CDD" id="cd00038">
    <property type="entry name" value="CAP_ED"/>
    <property type="match status" value="1"/>
</dbReference>
<feature type="transmembrane region" description="Helical" evidence="1">
    <location>
        <begin position="260"/>
        <end position="279"/>
    </location>
</feature>
<feature type="domain" description="Cyclic nucleotide-binding" evidence="2">
    <location>
        <begin position="871"/>
        <end position="986"/>
    </location>
</feature>
<dbReference type="InterPro" id="IPR014710">
    <property type="entry name" value="RmlC-like_jellyroll"/>
</dbReference>
<dbReference type="AlphaFoldDB" id="A0A0W0VTD8"/>
<feature type="transmembrane region" description="Helical" evidence="1">
    <location>
        <begin position="316"/>
        <end position="335"/>
    </location>
</feature>
<gene>
    <name evidence="3" type="ORF">Llon_0138</name>
</gene>
<dbReference type="PROSITE" id="PS00888">
    <property type="entry name" value="CNMP_BINDING_1"/>
    <property type="match status" value="1"/>
</dbReference>
<dbReference type="SUPFAM" id="SSF103473">
    <property type="entry name" value="MFS general substrate transporter"/>
    <property type="match status" value="1"/>
</dbReference>
<comment type="caution">
    <text evidence="3">The sequence shown here is derived from an EMBL/GenBank/DDBJ whole genome shotgun (WGS) entry which is preliminary data.</text>
</comment>
<proteinExistence type="predicted"/>
<dbReference type="InterPro" id="IPR016024">
    <property type="entry name" value="ARM-type_fold"/>
</dbReference>
<dbReference type="Proteomes" id="UP000054997">
    <property type="component" value="Unassembled WGS sequence"/>
</dbReference>